<dbReference type="EMBL" id="CM056815">
    <property type="protein sequence ID" value="KAJ8629441.1"/>
    <property type="molecule type" value="Genomic_DNA"/>
</dbReference>
<organism evidence="1 2">
    <name type="scientific">Persea americana</name>
    <name type="common">Avocado</name>
    <dbReference type="NCBI Taxonomy" id="3435"/>
    <lineage>
        <taxon>Eukaryota</taxon>
        <taxon>Viridiplantae</taxon>
        <taxon>Streptophyta</taxon>
        <taxon>Embryophyta</taxon>
        <taxon>Tracheophyta</taxon>
        <taxon>Spermatophyta</taxon>
        <taxon>Magnoliopsida</taxon>
        <taxon>Magnoliidae</taxon>
        <taxon>Laurales</taxon>
        <taxon>Lauraceae</taxon>
        <taxon>Persea</taxon>
    </lineage>
</organism>
<evidence type="ECO:0000313" key="2">
    <source>
        <dbReference type="Proteomes" id="UP001234297"/>
    </source>
</evidence>
<proteinExistence type="predicted"/>
<dbReference type="Proteomes" id="UP001234297">
    <property type="component" value="Chromosome 7"/>
</dbReference>
<accession>A0ACC2L7E7</accession>
<reference evidence="1 2" key="1">
    <citation type="journal article" date="2022" name="Hortic Res">
        <title>A haplotype resolved chromosomal level avocado genome allows analysis of novel avocado genes.</title>
        <authorList>
            <person name="Nath O."/>
            <person name="Fletcher S.J."/>
            <person name="Hayward A."/>
            <person name="Shaw L.M."/>
            <person name="Masouleh A.K."/>
            <person name="Furtado A."/>
            <person name="Henry R.J."/>
            <person name="Mitter N."/>
        </authorList>
    </citation>
    <scope>NUCLEOTIDE SEQUENCE [LARGE SCALE GENOMIC DNA]</scope>
    <source>
        <strain evidence="2">cv. Hass</strain>
    </source>
</reference>
<comment type="caution">
    <text evidence="1">The sequence shown here is derived from an EMBL/GenBank/DDBJ whole genome shotgun (WGS) entry which is preliminary data.</text>
</comment>
<sequence length="137" mass="14978">MKTSFQILVVVLILAIGADATKGTTSIESKINVPASLGSKISGLLAKGSHFWLGKKSTEDETETRPIKGLHVDRKLDAGASEDDSATFRVCYNHGLCYKKKLVCPKSCRGTMDGVSTRDFNRQKHCIFDCKKCIAHC</sequence>
<protein>
    <submittedName>
        <fullName evidence="1">Uncharacterized protein</fullName>
    </submittedName>
</protein>
<evidence type="ECO:0000313" key="1">
    <source>
        <dbReference type="EMBL" id="KAJ8629441.1"/>
    </source>
</evidence>
<name>A0ACC2L7E7_PERAE</name>
<gene>
    <name evidence="1" type="ORF">MRB53_022764</name>
</gene>
<keyword evidence="2" id="KW-1185">Reference proteome</keyword>